<organism evidence="2">
    <name type="scientific">Phytophthora cinnamomi ormycovirus 4-1</name>
    <dbReference type="NCBI Taxonomy" id="3239323"/>
    <lineage>
        <taxon>Viruses</taxon>
        <taxon>Riboviria</taxon>
        <taxon>Orthornavirae</taxon>
        <taxon>Orpoviricetes</taxon>
        <taxon>Bormycovirales</taxon>
        <taxon>Alphaormycoviridae</taxon>
        <taxon>Phormycovirus</taxon>
        <taxon>Phormycovirus unphytophthorae</taxon>
    </lineage>
</organism>
<feature type="region of interest" description="Disordered" evidence="1">
    <location>
        <begin position="1"/>
        <end position="43"/>
    </location>
</feature>
<dbReference type="EMBL" id="PP891839">
    <property type="protein sequence ID" value="XDO01618.1"/>
    <property type="molecule type" value="Genomic_RNA"/>
</dbReference>
<protein>
    <submittedName>
        <fullName evidence="2">Uncharacterized protein</fullName>
    </submittedName>
</protein>
<sequence>MTDVPLVIQSNLPDPSPGGNPRGRSTSTPESGSSPSSSGHEMYRYDVVGPNNSGVTIVVGETGSSYQDFRAFNSADMARGPIRINDNVTEESAKTLFINRRYLLQLLAQNLRGEEQEARKLDILAKLVLWYTGGTRKLAMVEASFQRKDWDGAYMLLIVGQKMSMPHLSLNSAISGQHSQQSFNWGVIGEKLFFPNQESLADSRFWLLMYAIALELNIPVSETNDFEGFEWINNENFMAINSLGLKLFHRMNDLITSPQSATWRKGDKVDRDKNLIDGYVLYKRYLRLRDAYPHIELKKEFQDSVIFAREIRERREVTKGLHLDHCLTRILENERCRKMVLFILETIADKSDFMPSSIFVDPSTLYHRSLRRGPKVTKQKGKRKVEENVLYSPFTFYHSKKKWESSPTLDPRIATLADRSNKMFQAIRVTNLQELNDVANRIAPTLKYVYHLSDHIRDGKDKEQSLKLAEEEILRLGKAISSKTWGDLLSA</sequence>
<proteinExistence type="predicted"/>
<evidence type="ECO:0000313" key="2">
    <source>
        <dbReference type="EMBL" id="XDO01618.1"/>
    </source>
</evidence>
<feature type="compositionally biased region" description="Low complexity" evidence="1">
    <location>
        <begin position="25"/>
        <end position="39"/>
    </location>
</feature>
<evidence type="ECO:0000256" key="1">
    <source>
        <dbReference type="SAM" id="MobiDB-lite"/>
    </source>
</evidence>
<name>A0AB39JCL5_9VIRU</name>
<reference evidence="2" key="1">
    <citation type="submission" date="2024-06" db="EMBL/GenBank/DDBJ databases">
        <title>Study of the virome of Pytophthora cinnamomi.</title>
        <authorList>
            <person name="Botella L."/>
            <person name="Jung T."/>
        </authorList>
    </citation>
    <scope>NUCLEOTIDE SEQUENCE</scope>
    <source>
        <strain evidence="2">Variant 1_Vietnamese</strain>
    </source>
</reference>
<accession>A0AB39JCL5</accession>